<evidence type="ECO:0000313" key="3">
    <source>
        <dbReference type="Proteomes" id="UP000185478"/>
    </source>
</evidence>
<feature type="signal peptide" evidence="1">
    <location>
        <begin position="1"/>
        <end position="26"/>
    </location>
</feature>
<organism evidence="2 3">
    <name type="scientific">Corynebacterium aquilae DSM 44791</name>
    <dbReference type="NCBI Taxonomy" id="1431546"/>
    <lineage>
        <taxon>Bacteria</taxon>
        <taxon>Bacillati</taxon>
        <taxon>Actinomycetota</taxon>
        <taxon>Actinomycetes</taxon>
        <taxon>Mycobacteriales</taxon>
        <taxon>Corynebacteriaceae</taxon>
        <taxon>Corynebacterium</taxon>
    </lineage>
</organism>
<dbReference type="Proteomes" id="UP000185478">
    <property type="component" value="Chromosome"/>
</dbReference>
<evidence type="ECO:0000256" key="1">
    <source>
        <dbReference type="SAM" id="SignalP"/>
    </source>
</evidence>
<keyword evidence="3" id="KW-1185">Reference proteome</keyword>
<name>A0A1L7CHV1_9CORY</name>
<dbReference type="RefSeq" id="WP_075727436.1">
    <property type="nucleotide sequence ID" value="NZ_CP009245.1"/>
</dbReference>
<sequence length="156" mass="16173">MTIAKSFAALACSVSLLVGTASVALAAEATPEPAKSLTSSQQQANGLTDAEKEKARLAMTYGSTDAESAKKCAEKLHKGGGVQPKIHVEEDCSWVENSFGDVAQAWLGSSAYPGEALQAIVHNIFRIGIIVVPLAMLLSPFVVGGVNLPALPALPR</sequence>
<keyword evidence="1" id="KW-0732">Signal</keyword>
<proteinExistence type="predicted"/>
<reference evidence="2 3" key="1">
    <citation type="submission" date="2014-08" db="EMBL/GenBank/DDBJ databases">
        <title>Complete genome sequence of Corynebacterium aquilae S-613T(T) (=DSM 44791(T)), isolated from the choana of a healthy golden eagle.</title>
        <authorList>
            <person name="Ruckert C."/>
            <person name="Albersmeier A."/>
            <person name="Winkler A."/>
            <person name="Kalinowski J."/>
        </authorList>
    </citation>
    <scope>NUCLEOTIDE SEQUENCE [LARGE SCALE GENOMIC DNA]</scope>
    <source>
        <strain evidence="2 3">S-613</strain>
    </source>
</reference>
<protein>
    <submittedName>
        <fullName evidence="2">Uncharacterized protein</fullName>
    </submittedName>
</protein>
<dbReference type="EMBL" id="CP009245">
    <property type="protein sequence ID" value="APT85408.1"/>
    <property type="molecule type" value="Genomic_DNA"/>
</dbReference>
<dbReference type="AlphaFoldDB" id="A0A1L7CHV1"/>
<evidence type="ECO:0000313" key="2">
    <source>
        <dbReference type="EMBL" id="APT85408.1"/>
    </source>
</evidence>
<dbReference type="KEGG" id="caqu:CAQU_10505"/>
<feature type="chain" id="PRO_5013267583" evidence="1">
    <location>
        <begin position="27"/>
        <end position="156"/>
    </location>
</feature>
<accession>A0A1L7CHV1</accession>
<dbReference type="OrthoDB" id="9982668at2"/>
<gene>
    <name evidence="2" type="ORF">CAQU_10505</name>
</gene>